<gene>
    <name evidence="2" type="ordered locus">SBI_09862</name>
</gene>
<evidence type="ECO:0000256" key="1">
    <source>
        <dbReference type="SAM" id="Phobius"/>
    </source>
</evidence>
<dbReference type="AlphaFoldDB" id="D7CDD8"/>
<name>D7CDD8_STRBB</name>
<sequence length="86" mass="9873">MAEDMTEEPPETRTYRGWKGAQLKRFEESLSVAWTVYRLGLALPVGLLLADYIATWRRREAARLWLAFLAPPSALIPYMLFASILD</sequence>
<keyword evidence="1" id="KW-0472">Membrane</keyword>
<feature type="transmembrane region" description="Helical" evidence="1">
    <location>
        <begin position="64"/>
        <end position="85"/>
    </location>
</feature>
<accession>D7CDD8</accession>
<dbReference type="HOGENOM" id="CLU_2496463_0_0_11"/>
<dbReference type="PATRIC" id="fig|749414.3.peg.10154"/>
<dbReference type="EMBL" id="CP002047">
    <property type="protein sequence ID" value="ADI12980.1"/>
    <property type="molecule type" value="Genomic_DNA"/>
</dbReference>
<proteinExistence type="predicted"/>
<organism evidence="2 3">
    <name type="scientific">Streptomyces bingchenggensis (strain BCW-1)</name>
    <dbReference type="NCBI Taxonomy" id="749414"/>
    <lineage>
        <taxon>Bacteria</taxon>
        <taxon>Bacillati</taxon>
        <taxon>Actinomycetota</taxon>
        <taxon>Actinomycetes</taxon>
        <taxon>Kitasatosporales</taxon>
        <taxon>Streptomycetaceae</taxon>
        <taxon>Streptomyces</taxon>
    </lineage>
</organism>
<keyword evidence="3" id="KW-1185">Reference proteome</keyword>
<dbReference type="STRING" id="749414.SBI_09862"/>
<dbReference type="Proteomes" id="UP000000377">
    <property type="component" value="Chromosome"/>
</dbReference>
<keyword evidence="1" id="KW-0812">Transmembrane</keyword>
<feature type="transmembrane region" description="Helical" evidence="1">
    <location>
        <begin position="32"/>
        <end position="52"/>
    </location>
</feature>
<dbReference type="RefSeq" id="WP_014182427.1">
    <property type="nucleotide sequence ID" value="NC_016582.1"/>
</dbReference>
<evidence type="ECO:0000313" key="2">
    <source>
        <dbReference type="EMBL" id="ADI12980.1"/>
    </source>
</evidence>
<dbReference type="KEGG" id="sbh:SBI_09862"/>
<evidence type="ECO:0000313" key="3">
    <source>
        <dbReference type="Proteomes" id="UP000000377"/>
    </source>
</evidence>
<protein>
    <submittedName>
        <fullName evidence="2">Uncharacterized protein</fullName>
    </submittedName>
</protein>
<reference evidence="2 3" key="1">
    <citation type="journal article" date="2010" name="J. Bacteriol.">
        <title>Genome sequence of the milbemycin-producing bacterium Streptomyces bingchenggensis.</title>
        <authorList>
            <person name="Wang X.J."/>
            <person name="Yan Y.J."/>
            <person name="Zhang B."/>
            <person name="An J."/>
            <person name="Wang J.J."/>
            <person name="Tian J."/>
            <person name="Jiang L."/>
            <person name="Chen Y.H."/>
            <person name="Huang S.X."/>
            <person name="Yin M."/>
            <person name="Zhang J."/>
            <person name="Gao A.L."/>
            <person name="Liu C.X."/>
            <person name="Zhu Z.X."/>
            <person name="Xiang W.S."/>
        </authorList>
    </citation>
    <scope>NUCLEOTIDE SEQUENCE [LARGE SCALE GENOMIC DNA]</scope>
    <source>
        <strain evidence="2 3">BCW-1</strain>
    </source>
</reference>
<keyword evidence="1" id="KW-1133">Transmembrane helix</keyword>